<keyword evidence="11" id="KW-1185">Reference proteome</keyword>
<evidence type="ECO:0000256" key="8">
    <source>
        <dbReference type="SAM" id="Phobius"/>
    </source>
</evidence>
<keyword evidence="7 8" id="KW-0472">Membrane</keyword>
<dbReference type="InterPro" id="IPR043760">
    <property type="entry name" value="PycTM_dom"/>
</dbReference>
<dbReference type="GO" id="GO:0051607">
    <property type="term" value="P:defense response to virus"/>
    <property type="evidence" value="ECO:0007669"/>
    <property type="project" value="UniProtKB-KW"/>
</dbReference>
<keyword evidence="5 8" id="KW-1133">Transmembrane helix</keyword>
<evidence type="ECO:0000256" key="1">
    <source>
        <dbReference type="ARBA" id="ARBA00004236"/>
    </source>
</evidence>
<evidence type="ECO:0000313" key="10">
    <source>
        <dbReference type="EMBL" id="NEL54385.1"/>
    </source>
</evidence>
<comment type="subcellular location">
    <subcellularLocation>
        <location evidence="1">Cell membrane</location>
    </subcellularLocation>
</comment>
<evidence type="ECO:0000256" key="2">
    <source>
        <dbReference type="ARBA" id="ARBA00022475"/>
    </source>
</evidence>
<evidence type="ECO:0000256" key="4">
    <source>
        <dbReference type="ARBA" id="ARBA00022741"/>
    </source>
</evidence>
<keyword evidence="6" id="KW-0051">Antiviral defense</keyword>
<evidence type="ECO:0000259" key="9">
    <source>
        <dbReference type="Pfam" id="PF18967"/>
    </source>
</evidence>
<evidence type="ECO:0000256" key="6">
    <source>
        <dbReference type="ARBA" id="ARBA00023118"/>
    </source>
</evidence>
<reference evidence="10 11" key="1">
    <citation type="submission" date="2020-02" db="EMBL/GenBank/DDBJ databases">
        <title>The whole genome sequence of CPCC 205119.</title>
        <authorList>
            <person name="Jiang Z."/>
        </authorList>
    </citation>
    <scope>NUCLEOTIDE SEQUENCE [LARGE SCALE GENOMIC DNA]</scope>
    <source>
        <strain evidence="10 11">CPCC 205119</strain>
    </source>
</reference>
<accession>A0A7K3WD34</accession>
<comment type="caution">
    <text evidence="10">The sequence shown here is derived from an EMBL/GenBank/DDBJ whole genome shotgun (WGS) entry which is preliminary data.</text>
</comment>
<gene>
    <name evidence="10" type="ORF">G1H19_10265</name>
</gene>
<feature type="transmembrane region" description="Helical" evidence="8">
    <location>
        <begin position="28"/>
        <end position="46"/>
    </location>
</feature>
<evidence type="ECO:0000313" key="11">
    <source>
        <dbReference type="Proteomes" id="UP000470470"/>
    </source>
</evidence>
<dbReference type="AlphaFoldDB" id="A0A7K3WD34"/>
<dbReference type="GO" id="GO:0000166">
    <property type="term" value="F:nucleotide binding"/>
    <property type="evidence" value="ECO:0007669"/>
    <property type="project" value="UniProtKB-KW"/>
</dbReference>
<dbReference type="Proteomes" id="UP000470470">
    <property type="component" value="Unassembled WGS sequence"/>
</dbReference>
<feature type="domain" description="Pycsar effector protein" evidence="9">
    <location>
        <begin position="9"/>
        <end position="162"/>
    </location>
</feature>
<proteinExistence type="predicted"/>
<keyword evidence="4" id="KW-0547">Nucleotide-binding</keyword>
<dbReference type="EMBL" id="JAAGWK010000012">
    <property type="protein sequence ID" value="NEL54385.1"/>
    <property type="molecule type" value="Genomic_DNA"/>
</dbReference>
<evidence type="ECO:0000256" key="3">
    <source>
        <dbReference type="ARBA" id="ARBA00022692"/>
    </source>
</evidence>
<name>A0A7K3WD34_9ACTN</name>
<feature type="transmembrane region" description="Helical" evidence="8">
    <location>
        <begin position="58"/>
        <end position="81"/>
    </location>
</feature>
<keyword evidence="2" id="KW-1003">Cell membrane</keyword>
<dbReference type="Pfam" id="PF18967">
    <property type="entry name" value="PycTM"/>
    <property type="match status" value="1"/>
</dbReference>
<evidence type="ECO:0000256" key="5">
    <source>
        <dbReference type="ARBA" id="ARBA00022989"/>
    </source>
</evidence>
<sequence length="164" mass="17897">MTDQDPVDTAWRVHGALADWTGKVDTKASFVLTIESALLVTIIALSSSGRRLFGLDGAALILFWFGVASIVLGVVAVAMVVKPRVRRRDVAQEWHDNYIFFGHLKSWSPAELGEALSEKPVLPVLARQLVNMSKIAWRKHLLVEVSLLCAAVGTVLVALAALIR</sequence>
<dbReference type="RefSeq" id="WP_162392267.1">
    <property type="nucleotide sequence ID" value="NZ_JAABOZ010000001.1"/>
</dbReference>
<keyword evidence="3 8" id="KW-0812">Transmembrane</keyword>
<feature type="transmembrane region" description="Helical" evidence="8">
    <location>
        <begin position="141"/>
        <end position="163"/>
    </location>
</feature>
<organism evidence="10 11">
    <name type="scientific">Goekera deserti</name>
    <dbReference type="NCBI Taxonomy" id="2497753"/>
    <lineage>
        <taxon>Bacteria</taxon>
        <taxon>Bacillati</taxon>
        <taxon>Actinomycetota</taxon>
        <taxon>Actinomycetes</taxon>
        <taxon>Geodermatophilales</taxon>
        <taxon>Geodermatophilaceae</taxon>
        <taxon>Goekera</taxon>
    </lineage>
</organism>
<protein>
    <recommendedName>
        <fullName evidence="9">Pycsar effector protein domain-containing protein</fullName>
    </recommendedName>
</protein>
<dbReference type="GO" id="GO:0005886">
    <property type="term" value="C:plasma membrane"/>
    <property type="evidence" value="ECO:0007669"/>
    <property type="project" value="UniProtKB-SubCell"/>
</dbReference>
<evidence type="ECO:0000256" key="7">
    <source>
        <dbReference type="ARBA" id="ARBA00023136"/>
    </source>
</evidence>